<dbReference type="Gene3D" id="1.10.3730.10">
    <property type="entry name" value="ProC C-terminal domain-like"/>
    <property type="match status" value="1"/>
</dbReference>
<dbReference type="OrthoDB" id="10263291at2759"/>
<comment type="caution">
    <text evidence="10">The sequence shown here is derived from an EMBL/GenBank/DDBJ whole genome shotgun (WGS) entry which is preliminary data.</text>
</comment>
<evidence type="ECO:0000313" key="11">
    <source>
        <dbReference type="Proteomes" id="UP001152747"/>
    </source>
</evidence>
<dbReference type="EC" id="1.5.1.2" evidence="3"/>
<evidence type="ECO:0000256" key="6">
    <source>
        <dbReference type="ARBA" id="ARBA00023002"/>
    </source>
</evidence>
<dbReference type="Pfam" id="PF14748">
    <property type="entry name" value="P5CR_dimer"/>
    <property type="match status" value="1"/>
</dbReference>
<comment type="pathway">
    <text evidence="1">Amino-acid biosynthesis; L-proline biosynthesis; L-proline from L-glutamate 5-semialdehyde: step 1/1.</text>
</comment>
<keyword evidence="6" id="KW-0560">Oxidoreductase</keyword>
<evidence type="ECO:0000256" key="4">
    <source>
        <dbReference type="ARBA" id="ARBA00022650"/>
    </source>
</evidence>
<dbReference type="GO" id="GO:0055129">
    <property type="term" value="P:L-proline biosynthetic process"/>
    <property type="evidence" value="ECO:0007669"/>
    <property type="project" value="TreeGrafter"/>
</dbReference>
<dbReference type="SUPFAM" id="SSF48179">
    <property type="entry name" value="6-phosphogluconate dehydrogenase C-terminal domain-like"/>
    <property type="match status" value="1"/>
</dbReference>
<dbReference type="PANTHER" id="PTHR11645:SF64">
    <property type="entry name" value="PYRROLINE-5-CARBOXYLATE REDUCTASE-RELATED"/>
    <property type="match status" value="1"/>
</dbReference>
<dbReference type="InterPro" id="IPR028939">
    <property type="entry name" value="P5C_Rdtase_cat_N"/>
</dbReference>
<keyword evidence="5 7" id="KW-0521">NADP</keyword>
<dbReference type="PANTHER" id="PTHR11645">
    <property type="entry name" value="PYRROLINE-5-CARBOXYLATE REDUCTASE"/>
    <property type="match status" value="1"/>
</dbReference>
<evidence type="ECO:0000259" key="8">
    <source>
        <dbReference type="Pfam" id="PF03807"/>
    </source>
</evidence>
<dbReference type="Pfam" id="PF03807">
    <property type="entry name" value="F420_oxidored"/>
    <property type="match status" value="1"/>
</dbReference>
<feature type="binding site" evidence="7">
    <location>
        <begin position="13"/>
        <end position="18"/>
    </location>
    <ligand>
        <name>NADP(+)</name>
        <dbReference type="ChEBI" id="CHEBI:58349"/>
    </ligand>
</feature>
<dbReference type="InterPro" id="IPR008927">
    <property type="entry name" value="6-PGluconate_DH-like_C_sf"/>
</dbReference>
<gene>
    <name evidence="10" type="ORF">CAMP_LOCUS11401</name>
</gene>
<dbReference type="Gene3D" id="3.40.50.720">
    <property type="entry name" value="NAD(P)-binding Rossmann-like Domain"/>
    <property type="match status" value="1"/>
</dbReference>
<keyword evidence="4" id="KW-0641">Proline biosynthesis</keyword>
<sequence length="292" mass="31563">MEGDLENQNVVFIGGGNMASALINGCVSKQFISKRNVVISVKSLKSAAKWESKGFEHVFTNTQEMLEKYPTAIYIVCVKPQIFDEIVSIWPVNSRPRLIISVMAGIPLNLLRTKLPLLAVNTTIIRIMPNVASSIGAGASSMCYDVDNKIENQQLYVEYAKRFAECVGSVGIIPERCFNPAMAIAGSSPAWVFMFVEALADGAVSQGLGRAEAKRLAAQAVMGAAKMLVTPESGFDIETQHMGYLKDQVCSPGGTTIEGVRILEHNGFRSAVMEAVIGCSQKADEMAKAFSK</sequence>
<organism evidence="10 11">
    <name type="scientific">Caenorhabditis angaria</name>
    <dbReference type="NCBI Taxonomy" id="860376"/>
    <lineage>
        <taxon>Eukaryota</taxon>
        <taxon>Metazoa</taxon>
        <taxon>Ecdysozoa</taxon>
        <taxon>Nematoda</taxon>
        <taxon>Chromadorea</taxon>
        <taxon>Rhabditida</taxon>
        <taxon>Rhabditina</taxon>
        <taxon>Rhabditomorpha</taxon>
        <taxon>Rhabditoidea</taxon>
        <taxon>Rhabditidae</taxon>
        <taxon>Peloderinae</taxon>
        <taxon>Caenorhabditis</taxon>
    </lineage>
</organism>
<dbReference type="InterPro" id="IPR029036">
    <property type="entry name" value="P5CR_dimer"/>
</dbReference>
<dbReference type="SUPFAM" id="SSF51735">
    <property type="entry name" value="NAD(P)-binding Rossmann-fold domains"/>
    <property type="match status" value="1"/>
</dbReference>
<dbReference type="InterPro" id="IPR036291">
    <property type="entry name" value="NAD(P)-bd_dom_sf"/>
</dbReference>
<proteinExistence type="inferred from homology"/>
<comment type="similarity">
    <text evidence="2">Belongs to the pyrroline-5-carboxylate reductase family.</text>
</comment>
<evidence type="ECO:0000313" key="10">
    <source>
        <dbReference type="EMBL" id="CAI5448764.1"/>
    </source>
</evidence>
<dbReference type="Proteomes" id="UP001152747">
    <property type="component" value="Unassembled WGS sequence"/>
</dbReference>
<evidence type="ECO:0000256" key="1">
    <source>
        <dbReference type="ARBA" id="ARBA00005205"/>
    </source>
</evidence>
<dbReference type="NCBIfam" id="TIGR00112">
    <property type="entry name" value="proC"/>
    <property type="match status" value="1"/>
</dbReference>
<evidence type="ECO:0000256" key="3">
    <source>
        <dbReference type="ARBA" id="ARBA00012855"/>
    </source>
</evidence>
<name>A0A9P1N3Q0_9PELO</name>
<reference evidence="10" key="1">
    <citation type="submission" date="2022-11" db="EMBL/GenBank/DDBJ databases">
        <authorList>
            <person name="Kikuchi T."/>
        </authorList>
    </citation>
    <scope>NUCLEOTIDE SEQUENCE</scope>
    <source>
        <strain evidence="10">PS1010</strain>
    </source>
</reference>
<evidence type="ECO:0000256" key="2">
    <source>
        <dbReference type="ARBA" id="ARBA00005525"/>
    </source>
</evidence>
<dbReference type="FunFam" id="1.10.3730.10:FF:000001">
    <property type="entry name" value="Pyrroline-5-carboxylate reductase"/>
    <property type="match status" value="1"/>
</dbReference>
<feature type="domain" description="Pyrroline-5-carboxylate reductase catalytic N-terminal" evidence="8">
    <location>
        <begin position="10"/>
        <end position="105"/>
    </location>
</feature>
<dbReference type="HAMAP" id="MF_01925">
    <property type="entry name" value="P5C_reductase"/>
    <property type="match status" value="1"/>
</dbReference>
<protein>
    <recommendedName>
        <fullName evidence="3">pyrroline-5-carboxylate reductase</fullName>
        <ecNumber evidence="3">1.5.1.2</ecNumber>
    </recommendedName>
</protein>
<accession>A0A9P1N3Q0</accession>
<dbReference type="EMBL" id="CANHGI010000004">
    <property type="protein sequence ID" value="CAI5448764.1"/>
    <property type="molecule type" value="Genomic_DNA"/>
</dbReference>
<evidence type="ECO:0000256" key="5">
    <source>
        <dbReference type="ARBA" id="ARBA00022857"/>
    </source>
</evidence>
<keyword evidence="4" id="KW-0028">Amino-acid biosynthesis</keyword>
<feature type="domain" description="Pyrroline-5-carboxylate reductase dimerisation" evidence="9">
    <location>
        <begin position="175"/>
        <end position="286"/>
    </location>
</feature>
<dbReference type="InterPro" id="IPR000304">
    <property type="entry name" value="Pyrroline-COOH_reductase"/>
</dbReference>
<evidence type="ECO:0000259" key="9">
    <source>
        <dbReference type="Pfam" id="PF14748"/>
    </source>
</evidence>
<dbReference type="GO" id="GO:0004735">
    <property type="term" value="F:pyrroline-5-carboxylate reductase activity"/>
    <property type="evidence" value="ECO:0007669"/>
    <property type="project" value="UniProtKB-EC"/>
</dbReference>
<dbReference type="PIRSF" id="PIRSF000193">
    <property type="entry name" value="Pyrrol-5-carb_rd"/>
    <property type="match status" value="1"/>
</dbReference>
<evidence type="ECO:0000256" key="7">
    <source>
        <dbReference type="PIRSR" id="PIRSR000193-1"/>
    </source>
</evidence>
<dbReference type="AlphaFoldDB" id="A0A9P1N3Q0"/>
<keyword evidence="11" id="KW-1185">Reference proteome</keyword>